<dbReference type="Proteomes" id="UP000007151">
    <property type="component" value="Unassembled WGS sequence"/>
</dbReference>
<keyword evidence="3" id="KW-1185">Reference proteome</keyword>
<dbReference type="AlphaFoldDB" id="A0A212EZC2"/>
<evidence type="ECO:0000313" key="3">
    <source>
        <dbReference type="Proteomes" id="UP000007151"/>
    </source>
</evidence>
<dbReference type="KEGG" id="dpl:KGM_204211"/>
<organism evidence="2 3">
    <name type="scientific">Danaus plexippus plexippus</name>
    <dbReference type="NCBI Taxonomy" id="278856"/>
    <lineage>
        <taxon>Eukaryota</taxon>
        <taxon>Metazoa</taxon>
        <taxon>Ecdysozoa</taxon>
        <taxon>Arthropoda</taxon>
        <taxon>Hexapoda</taxon>
        <taxon>Insecta</taxon>
        <taxon>Pterygota</taxon>
        <taxon>Neoptera</taxon>
        <taxon>Endopterygota</taxon>
        <taxon>Lepidoptera</taxon>
        <taxon>Glossata</taxon>
        <taxon>Ditrysia</taxon>
        <taxon>Papilionoidea</taxon>
        <taxon>Nymphalidae</taxon>
        <taxon>Danainae</taxon>
        <taxon>Danaini</taxon>
        <taxon>Danaina</taxon>
        <taxon>Danaus</taxon>
        <taxon>Danaus</taxon>
    </lineage>
</organism>
<proteinExistence type="predicted"/>
<protein>
    <submittedName>
        <fullName evidence="2">Uncharacterized protein</fullName>
    </submittedName>
</protein>
<reference evidence="2 3" key="1">
    <citation type="journal article" date="2011" name="Cell">
        <title>The monarch butterfly genome yields insights into long-distance migration.</title>
        <authorList>
            <person name="Zhan S."/>
            <person name="Merlin C."/>
            <person name="Boore J.L."/>
            <person name="Reppert S.M."/>
        </authorList>
    </citation>
    <scope>NUCLEOTIDE SEQUENCE [LARGE SCALE GENOMIC DNA]</scope>
    <source>
        <strain evidence="2">F-2</strain>
    </source>
</reference>
<dbReference type="InParanoid" id="A0A212EZC2"/>
<accession>A0A212EZC2</accession>
<evidence type="ECO:0000256" key="1">
    <source>
        <dbReference type="SAM" id="MobiDB-lite"/>
    </source>
</evidence>
<gene>
    <name evidence="2" type="ORF">KGM_204211</name>
</gene>
<name>A0A212EZC2_DANPL</name>
<evidence type="ECO:0000313" key="2">
    <source>
        <dbReference type="EMBL" id="OWR46830.1"/>
    </source>
</evidence>
<sequence>MPRKRKSNLSQSSKQARVMKKSRLNETFQQAELRRLEQAEREADYRAAEKSEQTQNVEYLANGIQQGSDSHEQAQARRPQQATCMTSQRLIETVEVVESRGNAVAQRAPQRRLIFTKKNRWGVIDKAVFEYDETLDYENYKLIKIEAMPIRYADFAVLLNGKRKLQTCVGREAK</sequence>
<dbReference type="EMBL" id="AGBW02011321">
    <property type="protein sequence ID" value="OWR46830.1"/>
    <property type="molecule type" value="Genomic_DNA"/>
</dbReference>
<feature type="region of interest" description="Disordered" evidence="1">
    <location>
        <begin position="1"/>
        <end position="26"/>
    </location>
</feature>
<comment type="caution">
    <text evidence="2">The sequence shown here is derived from an EMBL/GenBank/DDBJ whole genome shotgun (WGS) entry which is preliminary data.</text>
</comment>